<organism evidence="2 3">
    <name type="scientific">Chthoniobacter flavus Ellin428</name>
    <dbReference type="NCBI Taxonomy" id="497964"/>
    <lineage>
        <taxon>Bacteria</taxon>
        <taxon>Pseudomonadati</taxon>
        <taxon>Verrucomicrobiota</taxon>
        <taxon>Spartobacteria</taxon>
        <taxon>Chthoniobacterales</taxon>
        <taxon>Chthoniobacteraceae</taxon>
        <taxon>Chthoniobacter</taxon>
    </lineage>
</organism>
<dbReference type="Proteomes" id="UP000005824">
    <property type="component" value="Unassembled WGS sequence"/>
</dbReference>
<dbReference type="EMBL" id="ABVL01000001">
    <property type="protein sequence ID" value="EDY22224.1"/>
    <property type="molecule type" value="Genomic_DNA"/>
</dbReference>
<comment type="caution">
    <text evidence="2">The sequence shown here is derived from an EMBL/GenBank/DDBJ whole genome shotgun (WGS) entry which is preliminary data.</text>
</comment>
<gene>
    <name evidence="2" type="ORF">CfE428DRAFT_0349</name>
</gene>
<accession>B4CUI6</accession>
<feature type="region of interest" description="Disordered" evidence="1">
    <location>
        <begin position="1"/>
        <end position="25"/>
    </location>
</feature>
<feature type="compositionally biased region" description="Low complexity" evidence="1">
    <location>
        <begin position="1"/>
        <end position="13"/>
    </location>
</feature>
<sequence>MGSYHSYSSHSSYPPTSIDPRSKGDSRTYSFGRTMAVMAGWVKYLRAMA</sequence>
<keyword evidence="3" id="KW-1185">Reference proteome</keyword>
<evidence type="ECO:0000256" key="1">
    <source>
        <dbReference type="SAM" id="MobiDB-lite"/>
    </source>
</evidence>
<evidence type="ECO:0000313" key="2">
    <source>
        <dbReference type="EMBL" id="EDY22224.1"/>
    </source>
</evidence>
<reference evidence="2 3" key="1">
    <citation type="journal article" date="2011" name="J. Bacteriol.">
        <title>Genome sequence of Chthoniobacter flavus Ellin428, an aerobic heterotrophic soil bacterium.</title>
        <authorList>
            <person name="Kant R."/>
            <person name="van Passel M.W."/>
            <person name="Palva A."/>
            <person name="Lucas S."/>
            <person name="Lapidus A."/>
            <person name="Glavina Del Rio T."/>
            <person name="Dalin E."/>
            <person name="Tice H."/>
            <person name="Bruce D."/>
            <person name="Goodwin L."/>
            <person name="Pitluck S."/>
            <person name="Larimer F.W."/>
            <person name="Land M.L."/>
            <person name="Hauser L."/>
            <person name="Sangwan P."/>
            <person name="de Vos W.M."/>
            <person name="Janssen P.H."/>
            <person name="Smidt H."/>
        </authorList>
    </citation>
    <scope>NUCLEOTIDE SEQUENCE [LARGE SCALE GENOMIC DNA]</scope>
    <source>
        <strain evidence="2 3">Ellin428</strain>
    </source>
</reference>
<dbReference type="InParanoid" id="B4CUI6"/>
<proteinExistence type="predicted"/>
<protein>
    <submittedName>
        <fullName evidence="2">Uncharacterized protein</fullName>
    </submittedName>
</protein>
<name>B4CUI6_9BACT</name>
<dbReference type="AlphaFoldDB" id="B4CUI6"/>
<evidence type="ECO:0000313" key="3">
    <source>
        <dbReference type="Proteomes" id="UP000005824"/>
    </source>
</evidence>